<proteinExistence type="predicted"/>
<protein>
    <submittedName>
        <fullName evidence="1">Uncharacterized protein</fullName>
    </submittedName>
</protein>
<name>A0A6M1T1H7_9BACT</name>
<gene>
    <name evidence="1" type="ORF">G3569_16330</name>
</gene>
<evidence type="ECO:0000313" key="1">
    <source>
        <dbReference type="EMBL" id="NGP89928.1"/>
    </source>
</evidence>
<reference evidence="1 2" key="1">
    <citation type="submission" date="2020-02" db="EMBL/GenBank/DDBJ databases">
        <title>Aliifodinibius halophilus 2W32, complete genome.</title>
        <authorList>
            <person name="Li Y."/>
            <person name="Wu S."/>
        </authorList>
    </citation>
    <scope>NUCLEOTIDE SEQUENCE [LARGE SCALE GENOMIC DNA]</scope>
    <source>
        <strain evidence="1 2">2W32</strain>
    </source>
</reference>
<organism evidence="1 2">
    <name type="scientific">Fodinibius halophilus</name>
    <dbReference type="NCBI Taxonomy" id="1736908"/>
    <lineage>
        <taxon>Bacteria</taxon>
        <taxon>Pseudomonadati</taxon>
        <taxon>Balneolota</taxon>
        <taxon>Balneolia</taxon>
        <taxon>Balneolales</taxon>
        <taxon>Balneolaceae</taxon>
        <taxon>Fodinibius</taxon>
    </lineage>
</organism>
<dbReference type="Proteomes" id="UP000479132">
    <property type="component" value="Unassembled WGS sequence"/>
</dbReference>
<dbReference type="RefSeq" id="WP_165271153.1">
    <property type="nucleotide sequence ID" value="NZ_JAALLS010000027.1"/>
</dbReference>
<evidence type="ECO:0000313" key="2">
    <source>
        <dbReference type="Proteomes" id="UP000479132"/>
    </source>
</evidence>
<keyword evidence="2" id="KW-1185">Reference proteome</keyword>
<accession>A0A6M1T1H7</accession>
<comment type="caution">
    <text evidence="1">The sequence shown here is derived from an EMBL/GenBank/DDBJ whole genome shotgun (WGS) entry which is preliminary data.</text>
</comment>
<dbReference type="EMBL" id="JAALLS010000027">
    <property type="protein sequence ID" value="NGP89928.1"/>
    <property type="molecule type" value="Genomic_DNA"/>
</dbReference>
<dbReference type="AlphaFoldDB" id="A0A6M1T1H7"/>
<sequence length="199" mass="23244">MQSKKWKNYLFEGTLIVFSVMLALFLNQVVQNIETSRQKEKAINKITAELERNLSVLENWLTVHDRIRIRTEQIVAGESDSLKQQLIAQPFFNLQILTDDRSFIDSNLSSTAWETAKSTDIVNEFNFETVETLTGVYALQDVIFNQTIQDISKIFFERETHNLENIDATLIQFQLRFSELVGQERLLIEYYREVIDGLK</sequence>